<comment type="subcellular location">
    <subcellularLocation>
        <location evidence="1">Cell membrane</location>
        <topology evidence="1">Multi-pass membrane protein</topology>
    </subcellularLocation>
</comment>
<keyword evidence="10" id="KW-1185">Reference proteome</keyword>
<feature type="transmembrane region" description="Helical" evidence="7">
    <location>
        <begin position="59"/>
        <end position="79"/>
    </location>
</feature>
<dbReference type="InterPro" id="IPR020846">
    <property type="entry name" value="MFS_dom"/>
</dbReference>
<evidence type="ECO:0000259" key="8">
    <source>
        <dbReference type="PROSITE" id="PS50850"/>
    </source>
</evidence>
<feature type="transmembrane region" description="Helical" evidence="7">
    <location>
        <begin position="320"/>
        <end position="343"/>
    </location>
</feature>
<sequence>MPSTDKTAAKAGPFSPFAHRAFALLWTAALISNIGTWMHEVGAGWLMTELSPSPAVVTLVQAATSLPIFLFALFAGTLADRLDKRHMLIVINLLLFVVIAVLAVLVRAELVTPTVLLLFTLVIGTCAAFMAPAWQAVVPMLVPRSKLRPAIGLNSMGINVSRAIGPALAGILIASVGLAAPFALNAVSHLVIIVALLLWRPEVPAVSKRNHLPILQDMATGLRHVRHNKPMLQTLIRAFAFFISASAFWAMMPLVARGADDAGSSLYGFLVATVGVGAVLGALGLPYLQGRLDANRVVQLGTAMTAAALLAFAFSTATAVIIPGAFLGGVAWILVLTSVNVSAQMALPDWIRARGLAVNLMVFFGSMSAGSLIWGQIASRLSISAALFLAAVGLLIGLLATRRVELGTSDDLDLAPANAWPEAPPLAEGDRDDSPAVVMIQFQIAPEDRAAFVKAAYKLSAERYRNGATRWELIHDVTDPTIWFEIFFLPSWAEHLQQHARTTNADAQLHTELHAFDRRPEGPSVNHYIAAA</sequence>
<reference evidence="10" key="1">
    <citation type="journal article" date="2019" name="Int. J. Syst. Evol. Microbiol.">
        <title>The Global Catalogue of Microorganisms (GCM) 10K type strain sequencing project: providing services to taxonomists for standard genome sequencing and annotation.</title>
        <authorList>
            <consortium name="The Broad Institute Genomics Platform"/>
            <consortium name="The Broad Institute Genome Sequencing Center for Infectious Disease"/>
            <person name="Wu L."/>
            <person name="Ma J."/>
        </authorList>
    </citation>
    <scope>NUCLEOTIDE SEQUENCE [LARGE SCALE GENOMIC DNA]</scope>
    <source>
        <strain evidence="10">CGMCC 4.7242</strain>
    </source>
</reference>
<feature type="transmembrane region" description="Helical" evidence="7">
    <location>
        <begin position="21"/>
        <end position="39"/>
    </location>
</feature>
<dbReference type="PANTHER" id="PTHR23513:SF11">
    <property type="entry name" value="STAPHYLOFERRIN A TRANSPORTER"/>
    <property type="match status" value="1"/>
</dbReference>
<dbReference type="Proteomes" id="UP001597353">
    <property type="component" value="Unassembled WGS sequence"/>
</dbReference>
<dbReference type="Pfam" id="PF05977">
    <property type="entry name" value="MFS_3"/>
    <property type="match status" value="1"/>
</dbReference>
<feature type="transmembrane region" description="Helical" evidence="7">
    <location>
        <begin position="266"/>
        <end position="285"/>
    </location>
</feature>
<dbReference type="InterPro" id="IPR010290">
    <property type="entry name" value="TM_effector"/>
</dbReference>
<feature type="domain" description="Major facilitator superfamily (MFS) profile" evidence="8">
    <location>
        <begin position="21"/>
        <end position="409"/>
    </location>
</feature>
<keyword evidence="4 7" id="KW-0812">Transmembrane</keyword>
<feature type="transmembrane region" description="Helical" evidence="7">
    <location>
        <begin position="150"/>
        <end position="173"/>
    </location>
</feature>
<evidence type="ECO:0000256" key="1">
    <source>
        <dbReference type="ARBA" id="ARBA00004651"/>
    </source>
</evidence>
<name>A0ABW4S1M7_9RHOB</name>
<dbReference type="RefSeq" id="WP_390258610.1">
    <property type="nucleotide sequence ID" value="NZ_JBHUGH010000001.1"/>
</dbReference>
<feature type="transmembrane region" description="Helical" evidence="7">
    <location>
        <begin position="381"/>
        <end position="400"/>
    </location>
</feature>
<feature type="transmembrane region" description="Helical" evidence="7">
    <location>
        <begin position="114"/>
        <end position="138"/>
    </location>
</feature>
<organism evidence="9 10">
    <name type="scientific">Halodurantibacterium flavum</name>
    <dbReference type="NCBI Taxonomy" id="1382802"/>
    <lineage>
        <taxon>Bacteria</taxon>
        <taxon>Pseudomonadati</taxon>
        <taxon>Pseudomonadota</taxon>
        <taxon>Alphaproteobacteria</taxon>
        <taxon>Rhodobacterales</taxon>
        <taxon>Paracoccaceae</taxon>
        <taxon>Halodurantibacterium</taxon>
    </lineage>
</organism>
<feature type="transmembrane region" description="Helical" evidence="7">
    <location>
        <begin position="235"/>
        <end position="254"/>
    </location>
</feature>
<evidence type="ECO:0000256" key="4">
    <source>
        <dbReference type="ARBA" id="ARBA00022692"/>
    </source>
</evidence>
<evidence type="ECO:0000256" key="5">
    <source>
        <dbReference type="ARBA" id="ARBA00022989"/>
    </source>
</evidence>
<keyword evidence="5 7" id="KW-1133">Transmembrane helix</keyword>
<dbReference type="PANTHER" id="PTHR23513">
    <property type="entry name" value="INTEGRAL MEMBRANE EFFLUX PROTEIN-RELATED"/>
    <property type="match status" value="1"/>
</dbReference>
<comment type="caution">
    <text evidence="9">The sequence shown here is derived from an EMBL/GenBank/DDBJ whole genome shotgun (WGS) entry which is preliminary data.</text>
</comment>
<evidence type="ECO:0000256" key="2">
    <source>
        <dbReference type="ARBA" id="ARBA00022448"/>
    </source>
</evidence>
<dbReference type="Gene3D" id="1.20.1250.20">
    <property type="entry name" value="MFS general substrate transporter like domains"/>
    <property type="match status" value="1"/>
</dbReference>
<evidence type="ECO:0000313" key="10">
    <source>
        <dbReference type="Proteomes" id="UP001597353"/>
    </source>
</evidence>
<feature type="transmembrane region" description="Helical" evidence="7">
    <location>
        <begin position="86"/>
        <end position="108"/>
    </location>
</feature>
<dbReference type="EMBL" id="JBHUGH010000001">
    <property type="protein sequence ID" value="MFD1910729.1"/>
    <property type="molecule type" value="Genomic_DNA"/>
</dbReference>
<keyword evidence="2" id="KW-0813">Transport</keyword>
<dbReference type="PROSITE" id="PS50850">
    <property type="entry name" value="MFS"/>
    <property type="match status" value="1"/>
</dbReference>
<evidence type="ECO:0000256" key="6">
    <source>
        <dbReference type="ARBA" id="ARBA00023136"/>
    </source>
</evidence>
<keyword evidence="3" id="KW-1003">Cell membrane</keyword>
<dbReference type="CDD" id="cd06173">
    <property type="entry name" value="MFS_MefA_like"/>
    <property type="match status" value="1"/>
</dbReference>
<protein>
    <submittedName>
        <fullName evidence="9">MFS transporter</fullName>
    </submittedName>
</protein>
<evidence type="ECO:0000313" key="9">
    <source>
        <dbReference type="EMBL" id="MFD1910729.1"/>
    </source>
</evidence>
<dbReference type="InterPro" id="IPR036259">
    <property type="entry name" value="MFS_trans_sf"/>
</dbReference>
<feature type="transmembrane region" description="Helical" evidence="7">
    <location>
        <begin position="297"/>
        <end position="314"/>
    </location>
</feature>
<gene>
    <name evidence="9" type="ORF">ACFSGJ_00710</name>
</gene>
<accession>A0ABW4S1M7</accession>
<evidence type="ECO:0000256" key="7">
    <source>
        <dbReference type="SAM" id="Phobius"/>
    </source>
</evidence>
<keyword evidence="6 7" id="KW-0472">Membrane</keyword>
<evidence type="ECO:0000256" key="3">
    <source>
        <dbReference type="ARBA" id="ARBA00022475"/>
    </source>
</evidence>
<feature type="transmembrane region" description="Helical" evidence="7">
    <location>
        <begin position="179"/>
        <end position="199"/>
    </location>
</feature>
<proteinExistence type="predicted"/>
<feature type="transmembrane region" description="Helical" evidence="7">
    <location>
        <begin position="355"/>
        <end position="375"/>
    </location>
</feature>
<dbReference type="SUPFAM" id="SSF103473">
    <property type="entry name" value="MFS general substrate transporter"/>
    <property type="match status" value="1"/>
</dbReference>